<protein>
    <submittedName>
        <fullName evidence="2">Uncharacterized protein</fullName>
    </submittedName>
</protein>
<keyword evidence="1" id="KW-0732">Signal</keyword>
<feature type="chain" id="PRO_5021370000" evidence="1">
    <location>
        <begin position="26"/>
        <end position="171"/>
    </location>
</feature>
<sequence>MTRQIFGLGALFLAAGLVAAGPGIAAPDYFSRFDGTWSGGGRVKVKQLPSPTDVSCNVSGTRNSQRSFTIAGRCRAMVLLSREIAARLTYDPGARLYRGTYTGSTSGPATLAGRLKGSTLDLRVKWAKKIYDDDVARMVIRNDGRGAFTMQTIEKINGKNVVVSDLTFRGG</sequence>
<proteinExistence type="predicted"/>
<dbReference type="EMBL" id="SOZD01000006">
    <property type="protein sequence ID" value="TFF19696.1"/>
    <property type="molecule type" value="Genomic_DNA"/>
</dbReference>
<comment type="caution">
    <text evidence="2">The sequence shown here is derived from an EMBL/GenBank/DDBJ whole genome shotgun (WGS) entry which is preliminary data.</text>
</comment>
<organism evidence="2 3">
    <name type="scientific">Jiella endophytica</name>
    <dbReference type="NCBI Taxonomy" id="2558362"/>
    <lineage>
        <taxon>Bacteria</taxon>
        <taxon>Pseudomonadati</taxon>
        <taxon>Pseudomonadota</taxon>
        <taxon>Alphaproteobacteria</taxon>
        <taxon>Hyphomicrobiales</taxon>
        <taxon>Aurantimonadaceae</taxon>
        <taxon>Jiella</taxon>
    </lineage>
</organism>
<dbReference type="AlphaFoldDB" id="A0A4Y8RE02"/>
<evidence type="ECO:0000313" key="3">
    <source>
        <dbReference type="Proteomes" id="UP000298179"/>
    </source>
</evidence>
<reference evidence="2 3" key="1">
    <citation type="submission" date="2019-03" db="EMBL/GenBank/DDBJ databases">
        <title>Jiella endophytica sp. nov., a novel endophytic bacterium isolated from root of Ficus microcarpa Linn. f.</title>
        <authorList>
            <person name="Tuo L."/>
        </authorList>
    </citation>
    <scope>NUCLEOTIDE SEQUENCE [LARGE SCALE GENOMIC DNA]</scope>
    <source>
        <strain evidence="2 3">CBS5Q-3</strain>
    </source>
</reference>
<keyword evidence="3" id="KW-1185">Reference proteome</keyword>
<accession>A0A4Y8RE02</accession>
<feature type="signal peptide" evidence="1">
    <location>
        <begin position="1"/>
        <end position="25"/>
    </location>
</feature>
<evidence type="ECO:0000313" key="2">
    <source>
        <dbReference type="EMBL" id="TFF19696.1"/>
    </source>
</evidence>
<dbReference type="OrthoDB" id="7889051at2"/>
<dbReference type="Proteomes" id="UP000298179">
    <property type="component" value="Unassembled WGS sequence"/>
</dbReference>
<evidence type="ECO:0000256" key="1">
    <source>
        <dbReference type="SAM" id="SignalP"/>
    </source>
</evidence>
<name>A0A4Y8RE02_9HYPH</name>
<dbReference type="RefSeq" id="WP_134763377.1">
    <property type="nucleotide sequence ID" value="NZ_SOZD01000006.1"/>
</dbReference>
<gene>
    <name evidence="2" type="ORF">E3C22_18570</name>
</gene>